<reference evidence="5" key="1">
    <citation type="journal article" date="2022" name="Cell">
        <title>Repeat-based holocentromeres influence genome architecture and karyotype evolution.</title>
        <authorList>
            <person name="Hofstatter P.G."/>
            <person name="Thangavel G."/>
            <person name="Lux T."/>
            <person name="Neumann P."/>
            <person name="Vondrak T."/>
            <person name="Novak P."/>
            <person name="Zhang M."/>
            <person name="Costa L."/>
            <person name="Castellani M."/>
            <person name="Scott A."/>
            <person name="Toegelov H."/>
            <person name="Fuchs J."/>
            <person name="Mata-Sucre Y."/>
            <person name="Dias Y."/>
            <person name="Vanzela A.L.L."/>
            <person name="Huettel B."/>
            <person name="Almeida C.C.S."/>
            <person name="Simkova H."/>
            <person name="Souza G."/>
            <person name="Pedrosa-Harand A."/>
            <person name="Macas J."/>
            <person name="Mayer K.F.X."/>
            <person name="Houben A."/>
            <person name="Marques A."/>
        </authorList>
    </citation>
    <scope>NUCLEOTIDE SEQUENCE</scope>
    <source>
        <strain evidence="5">RhyBre1mFocal</strain>
    </source>
</reference>
<sequence>MEGMEARHRLLRHWIESRGYDFAGGKEFKTRDPRTGDVIANVAEADKADVDLAVKAAREAFDHGPWPRMSGYERGRILHKYADLIEQHIEELAALDGIDAGKLFAFGKAVDIPGSIRMLRYYASAADKIHGETLKLNGAYQGYTLKESIGVVGVIIPWNFPSMMFFLKVSPALAAGCTVVVKPAEQTPLSALFYAKLAKELGKGDGALNVVNGFGLTAGAALTSHMDVDNRDYAIRSNKQPMIIFDDANLDMAVGLASAAVFFNKGEICVAGSRVYVQEGIYDEFVKKVIEVAKGWVVGDPFDPKVNMGPQVDKVQYERVLKYIEYGKRDGATLLTGGKPCGEKGYYIEPTIFADVKEDMKIAQDEIFGPVKSLIKFKTIEEAIERANCTKYGLAAGILTNDINIANRVSISVRAGTVWINCYFVFDADAPFGGYKMSGFGRDQGMNAIEKYLQVKSVITPIYNSPWL</sequence>
<dbReference type="PANTHER" id="PTHR11699">
    <property type="entry name" value="ALDEHYDE DEHYDROGENASE-RELATED"/>
    <property type="match status" value="1"/>
</dbReference>
<dbReference type="Gene3D" id="3.40.605.10">
    <property type="entry name" value="Aldehyde Dehydrogenase, Chain A, domain 1"/>
    <property type="match status" value="2"/>
</dbReference>
<dbReference type="Proteomes" id="UP001151287">
    <property type="component" value="Unassembled WGS sequence"/>
</dbReference>
<dbReference type="InterPro" id="IPR016161">
    <property type="entry name" value="Ald_DH/histidinol_DH"/>
</dbReference>
<comment type="similarity">
    <text evidence="1">Belongs to the aldehyde dehydrogenase family.</text>
</comment>
<proteinExistence type="inferred from homology"/>
<keyword evidence="6" id="KW-1185">Reference proteome</keyword>
<dbReference type="InterPro" id="IPR016162">
    <property type="entry name" value="Ald_DH_N"/>
</dbReference>
<dbReference type="EMBL" id="JAMQYH010000005">
    <property type="protein sequence ID" value="KAJ1687932.1"/>
    <property type="molecule type" value="Genomic_DNA"/>
</dbReference>
<evidence type="ECO:0000256" key="2">
    <source>
        <dbReference type="ARBA" id="ARBA00023002"/>
    </source>
</evidence>
<dbReference type="InterPro" id="IPR016160">
    <property type="entry name" value="Ald_DH_CS_CYS"/>
</dbReference>
<evidence type="ECO:0000256" key="1">
    <source>
        <dbReference type="ARBA" id="ARBA00009986"/>
    </source>
</evidence>
<dbReference type="SUPFAM" id="SSF53720">
    <property type="entry name" value="ALDH-like"/>
    <property type="match status" value="1"/>
</dbReference>
<dbReference type="AlphaFoldDB" id="A0A9Q0C5Y7"/>
<evidence type="ECO:0000256" key="3">
    <source>
        <dbReference type="ARBA" id="ARBA00023027"/>
    </source>
</evidence>
<feature type="domain" description="Aldehyde dehydrogenase" evidence="4">
    <location>
        <begin position="26"/>
        <end position="229"/>
    </location>
</feature>
<dbReference type="FunFam" id="3.40.309.10:FF:000065">
    <property type="entry name" value="Aldehyde dehydrogenase3"/>
    <property type="match status" value="1"/>
</dbReference>
<gene>
    <name evidence="5" type="ORF">LUZ63_019322</name>
</gene>
<keyword evidence="3" id="KW-0520">NAD</keyword>
<feature type="domain" description="Aldehyde dehydrogenase" evidence="4">
    <location>
        <begin position="239"/>
        <end position="458"/>
    </location>
</feature>
<organism evidence="5 6">
    <name type="scientific">Rhynchospora breviuscula</name>
    <dbReference type="NCBI Taxonomy" id="2022672"/>
    <lineage>
        <taxon>Eukaryota</taxon>
        <taxon>Viridiplantae</taxon>
        <taxon>Streptophyta</taxon>
        <taxon>Embryophyta</taxon>
        <taxon>Tracheophyta</taxon>
        <taxon>Spermatophyta</taxon>
        <taxon>Magnoliopsida</taxon>
        <taxon>Liliopsida</taxon>
        <taxon>Poales</taxon>
        <taxon>Cyperaceae</taxon>
        <taxon>Cyperoideae</taxon>
        <taxon>Rhynchosporeae</taxon>
        <taxon>Rhynchospora</taxon>
    </lineage>
</organism>
<dbReference type="GO" id="GO:0016620">
    <property type="term" value="F:oxidoreductase activity, acting on the aldehyde or oxo group of donors, NAD or NADP as acceptor"/>
    <property type="evidence" value="ECO:0007669"/>
    <property type="project" value="InterPro"/>
</dbReference>
<protein>
    <recommendedName>
        <fullName evidence="4">Aldehyde dehydrogenase domain-containing protein</fullName>
    </recommendedName>
</protein>
<name>A0A9Q0C5Y7_9POAL</name>
<evidence type="ECO:0000259" key="4">
    <source>
        <dbReference type="Pfam" id="PF00171"/>
    </source>
</evidence>
<dbReference type="InterPro" id="IPR016163">
    <property type="entry name" value="Ald_DH_C"/>
</dbReference>
<dbReference type="PROSITE" id="PS00070">
    <property type="entry name" value="ALDEHYDE_DEHYDR_CYS"/>
    <property type="match status" value="1"/>
</dbReference>
<evidence type="ECO:0000313" key="6">
    <source>
        <dbReference type="Proteomes" id="UP001151287"/>
    </source>
</evidence>
<accession>A0A9Q0C5Y7</accession>
<dbReference type="Pfam" id="PF00171">
    <property type="entry name" value="Aldedh"/>
    <property type="match status" value="2"/>
</dbReference>
<dbReference type="Gene3D" id="3.40.309.10">
    <property type="entry name" value="Aldehyde Dehydrogenase, Chain A, domain 2"/>
    <property type="match status" value="1"/>
</dbReference>
<dbReference type="FunFam" id="3.40.605.10:FF:000050">
    <property type="entry name" value="Aldehyde dehydrogenase, mitochondrial"/>
    <property type="match status" value="1"/>
</dbReference>
<dbReference type="FunFam" id="3.40.605.10:FF:000026">
    <property type="entry name" value="Aldehyde dehydrogenase, putative"/>
    <property type="match status" value="1"/>
</dbReference>
<evidence type="ECO:0000313" key="5">
    <source>
        <dbReference type="EMBL" id="KAJ1687932.1"/>
    </source>
</evidence>
<dbReference type="OrthoDB" id="310895at2759"/>
<comment type="caution">
    <text evidence="5">The sequence shown here is derived from an EMBL/GenBank/DDBJ whole genome shotgun (WGS) entry which is preliminary data.</text>
</comment>
<dbReference type="InterPro" id="IPR015590">
    <property type="entry name" value="Aldehyde_DH_dom"/>
</dbReference>
<keyword evidence="2" id="KW-0560">Oxidoreductase</keyword>